<proteinExistence type="predicted"/>
<evidence type="ECO:0000313" key="1">
    <source>
        <dbReference type="EMBL" id="REE08197.1"/>
    </source>
</evidence>
<name>A0A3D9LP51_9FLAO</name>
<dbReference type="AlphaFoldDB" id="A0A3D9LP51"/>
<accession>A0A3D9LP51</accession>
<protein>
    <submittedName>
        <fullName evidence="1">Uncharacterized protein</fullName>
    </submittedName>
</protein>
<organism evidence="1 2">
    <name type="scientific">Winogradskyella pacifica</name>
    <dbReference type="NCBI Taxonomy" id="664642"/>
    <lineage>
        <taxon>Bacteria</taxon>
        <taxon>Pseudomonadati</taxon>
        <taxon>Bacteroidota</taxon>
        <taxon>Flavobacteriia</taxon>
        <taxon>Flavobacteriales</taxon>
        <taxon>Flavobacteriaceae</taxon>
        <taxon>Winogradskyella</taxon>
    </lineage>
</organism>
<evidence type="ECO:0000313" key="2">
    <source>
        <dbReference type="Proteomes" id="UP000256919"/>
    </source>
</evidence>
<dbReference type="EMBL" id="QREI01000008">
    <property type="protein sequence ID" value="REE08197.1"/>
    <property type="molecule type" value="Genomic_DNA"/>
</dbReference>
<reference evidence="1 2" key="1">
    <citation type="submission" date="2018-07" db="EMBL/GenBank/DDBJ databases">
        <title>Genomic Encyclopedia of Type Strains, Phase III (KMG-III): the genomes of soil and plant-associated and newly described type strains.</title>
        <authorList>
            <person name="Whitman W."/>
        </authorList>
    </citation>
    <scope>NUCLEOTIDE SEQUENCE [LARGE SCALE GENOMIC DNA]</scope>
    <source>
        <strain evidence="1 2">CECT 7948</strain>
    </source>
</reference>
<sequence length="43" mass="4848">MLPLLRKHQIILDNQIPATVGIYILAKKNSIFKGAVFFVPIII</sequence>
<dbReference type="Proteomes" id="UP000256919">
    <property type="component" value="Unassembled WGS sequence"/>
</dbReference>
<gene>
    <name evidence="1" type="ORF">DFQ09_10873</name>
</gene>
<comment type="caution">
    <text evidence="1">The sequence shown here is derived from an EMBL/GenBank/DDBJ whole genome shotgun (WGS) entry which is preliminary data.</text>
</comment>
<keyword evidence="2" id="KW-1185">Reference proteome</keyword>